<dbReference type="RefSeq" id="WP_089081687.1">
    <property type="nucleotide sequence ID" value="NZ_VFPJ01000001.1"/>
</dbReference>
<evidence type="ECO:0000259" key="8">
    <source>
        <dbReference type="Pfam" id="PF20467"/>
    </source>
</evidence>
<evidence type="ECO:0000256" key="2">
    <source>
        <dbReference type="ARBA" id="ARBA00022603"/>
    </source>
</evidence>
<feature type="domain" description="MmeI-like C-terminal" evidence="8">
    <location>
        <begin position="871"/>
        <end position="952"/>
    </location>
</feature>
<feature type="domain" description="MmeI-like target recognition" evidence="7">
    <location>
        <begin position="664"/>
        <end position="869"/>
    </location>
</feature>
<dbReference type="EC" id="2.1.1.72" evidence="1"/>
<dbReference type="AlphaFoldDB" id="A0A543G7J7"/>
<dbReference type="GO" id="GO:0003676">
    <property type="term" value="F:nucleic acid binding"/>
    <property type="evidence" value="ECO:0007669"/>
    <property type="project" value="InterPro"/>
</dbReference>
<organism evidence="10 11">
    <name type="scientific">Flavobacterium branchiophilum</name>
    <dbReference type="NCBI Taxonomy" id="55197"/>
    <lineage>
        <taxon>Bacteria</taxon>
        <taxon>Pseudomonadati</taxon>
        <taxon>Bacteroidota</taxon>
        <taxon>Flavobacteriia</taxon>
        <taxon>Flavobacteriales</taxon>
        <taxon>Flavobacteriaceae</taxon>
        <taxon>Flavobacterium</taxon>
    </lineage>
</organism>
<evidence type="ECO:0000259" key="5">
    <source>
        <dbReference type="Pfam" id="PF20464"/>
    </source>
</evidence>
<name>A0A543G7J7_9FLAO</name>
<dbReference type="InterPro" id="IPR029063">
    <property type="entry name" value="SAM-dependent_MTases_sf"/>
</dbReference>
<accession>A0A543G7J7</accession>
<sequence>MALNWNEIKERAVKFSKEWKNTTNEEADAKPFLDAFFEVFGIPRKKIGTFEHRVKKLSEADGYIDMLWKGMILVEMKSRGKNLDKAFEQALDYTHGLKFHELPKYILVSDFENFRLYDVEEQTTHTFLLKDLVLNVRYFNQMIGYQKQILKEQDPANVKAAELMGKLHDRLEEIGYVGHPLEVYLVRILFCLFAEDTSIFEKQLFQDYIEQRTSEDGSDLASKIQELFQVLNTPIEKRFKNIDEQLNEFPYVNGKLFEEILPMASFDSKMRKALLECCYLDWSKISPAIFGSMFQSVMNPKERRNLGAHYTSESNILKLIKPLFLDELWAEFESIKSNKNKLPEFHKKISQLKFLDPACGCGNFLVITYRELRLLELEILRTQYKNQYVTDIESIIWLNVDMMYGIEYEEFPARIAEVAMWLIDHQMNMLISNEFGKYFARLPLNKAAKIVHGNALRIDWGTLKLAKEITLKADQLNFKVVNEPIPEYGTINVIASDAIQIDSTEDFPVSYLKEKIRYDYIIGNPPFYGSRNQTKEQKEDTLFVFQNKINSGVLDYVACWYYKASQFISNTKTKVGFVSTNSICQGVQVPTLWQLLINIEKNYIHFAHQTFGWSNEAKGNAAVYCVIIGFAKYDIPKKRLFEYENIKSNPTERIVSQINPYLLDAKNIFIESRTKPLRNNLPMMKGNAAIDDGNFIFKTQIEADDFKIKYPEQAYLVRKFIGSDELINNYHRNCLWLKDAKPNDIKNNPVIKARVDKIRKFRENSPKEATRKWAETPTLFMEDRQPKTNYLMIPVVSSEFRKYIPVGFFTQDIIANYSSFILPNATVFEFGIITSFMHNVWIKFICGKLKSDIRYSNTLGYNNYPFPEIPSEKQVTRIKEKAQNILDIRAEFPNNSLADLYDQDAMPPSLIKAHNELDKAVDAAYSKQAFTTDAKRMEFLFELYEKYTADLFTKNKKIKNDTQIPNS</sequence>
<proteinExistence type="predicted"/>
<comment type="caution">
    <text evidence="10">The sequence shown here is derived from an EMBL/GenBank/DDBJ whole genome shotgun (WGS) entry which is preliminary data.</text>
</comment>
<dbReference type="InterPro" id="IPR046816">
    <property type="entry name" value="MmeI_Mtase"/>
</dbReference>
<dbReference type="Pfam" id="PF20464">
    <property type="entry name" value="MmeI_N"/>
    <property type="match status" value="1"/>
</dbReference>
<evidence type="ECO:0000256" key="3">
    <source>
        <dbReference type="ARBA" id="ARBA00022679"/>
    </source>
</evidence>
<dbReference type="InterPro" id="IPR046820">
    <property type="entry name" value="MmeI_TRD"/>
</dbReference>
<dbReference type="InterPro" id="IPR002052">
    <property type="entry name" value="DNA_methylase_N6_adenine_CS"/>
</dbReference>
<dbReference type="SUPFAM" id="SSF53335">
    <property type="entry name" value="S-adenosyl-L-methionine-dependent methyltransferases"/>
    <property type="match status" value="1"/>
</dbReference>
<dbReference type="Proteomes" id="UP000320773">
    <property type="component" value="Unassembled WGS sequence"/>
</dbReference>
<dbReference type="Pfam" id="PF20473">
    <property type="entry name" value="MmeI_Mtase"/>
    <property type="match status" value="1"/>
</dbReference>
<protein>
    <recommendedName>
        <fullName evidence="1">site-specific DNA-methyltransferase (adenine-specific)</fullName>
        <ecNumber evidence="1">2.1.1.72</ecNumber>
    </recommendedName>
</protein>
<dbReference type="Pfam" id="PF20466">
    <property type="entry name" value="MmeI_TRD"/>
    <property type="match status" value="1"/>
</dbReference>
<dbReference type="GO" id="GO:0009007">
    <property type="term" value="F:site-specific DNA-methyltransferase (adenine-specific) activity"/>
    <property type="evidence" value="ECO:0007669"/>
    <property type="project" value="UniProtKB-EC"/>
</dbReference>
<dbReference type="Pfam" id="PF20465">
    <property type="entry name" value="MmeI_hel"/>
    <property type="match status" value="1"/>
</dbReference>
<evidence type="ECO:0000313" key="11">
    <source>
        <dbReference type="Proteomes" id="UP000320773"/>
    </source>
</evidence>
<dbReference type="Pfam" id="PF20467">
    <property type="entry name" value="MmeI_C"/>
    <property type="match status" value="1"/>
</dbReference>
<evidence type="ECO:0000313" key="10">
    <source>
        <dbReference type="EMBL" id="TQM42058.1"/>
    </source>
</evidence>
<feature type="domain" description="MmeI-like N-terminal" evidence="5">
    <location>
        <begin position="11"/>
        <end position="173"/>
    </location>
</feature>
<gene>
    <name evidence="10" type="ORF">BC670_3085</name>
</gene>
<keyword evidence="2 10" id="KW-0489">Methyltransferase</keyword>
<comment type="catalytic activity">
    <reaction evidence="4">
        <text>a 2'-deoxyadenosine in DNA + S-adenosyl-L-methionine = an N(6)-methyl-2'-deoxyadenosine in DNA + S-adenosyl-L-homocysteine + H(+)</text>
        <dbReference type="Rhea" id="RHEA:15197"/>
        <dbReference type="Rhea" id="RHEA-COMP:12418"/>
        <dbReference type="Rhea" id="RHEA-COMP:12419"/>
        <dbReference type="ChEBI" id="CHEBI:15378"/>
        <dbReference type="ChEBI" id="CHEBI:57856"/>
        <dbReference type="ChEBI" id="CHEBI:59789"/>
        <dbReference type="ChEBI" id="CHEBI:90615"/>
        <dbReference type="ChEBI" id="CHEBI:90616"/>
        <dbReference type="EC" id="2.1.1.72"/>
    </reaction>
</comment>
<dbReference type="PRINTS" id="PR00507">
    <property type="entry name" value="N12N6MTFRASE"/>
</dbReference>
<dbReference type="InterPro" id="IPR046819">
    <property type="entry name" value="MmeI_hel"/>
</dbReference>
<keyword evidence="3" id="KW-0808">Transferase</keyword>
<evidence type="ECO:0000259" key="6">
    <source>
        <dbReference type="Pfam" id="PF20465"/>
    </source>
</evidence>
<dbReference type="InterPro" id="IPR046817">
    <property type="entry name" value="MmeI_N"/>
</dbReference>
<dbReference type="GO" id="GO:0032259">
    <property type="term" value="P:methylation"/>
    <property type="evidence" value="ECO:0007669"/>
    <property type="project" value="UniProtKB-KW"/>
</dbReference>
<feature type="domain" description="MmeI-like DNA-methyltransferase" evidence="9">
    <location>
        <begin position="333"/>
        <end position="641"/>
    </location>
</feature>
<evidence type="ECO:0000259" key="7">
    <source>
        <dbReference type="Pfam" id="PF20466"/>
    </source>
</evidence>
<evidence type="ECO:0000259" key="9">
    <source>
        <dbReference type="Pfam" id="PF20473"/>
    </source>
</evidence>
<dbReference type="PROSITE" id="PS00092">
    <property type="entry name" value="N6_MTASE"/>
    <property type="match status" value="1"/>
</dbReference>
<dbReference type="InterPro" id="IPR046818">
    <property type="entry name" value="MmeI_C"/>
</dbReference>
<dbReference type="PANTHER" id="PTHR33841">
    <property type="entry name" value="DNA METHYLTRANSFERASE YEEA-RELATED"/>
    <property type="match status" value="1"/>
</dbReference>
<reference evidence="10 11" key="1">
    <citation type="submission" date="2019-06" db="EMBL/GenBank/DDBJ databases">
        <title>Genomic Encyclopedia of Archaeal and Bacterial Type Strains, Phase II (KMG-II): from individual species to whole genera.</title>
        <authorList>
            <person name="Goeker M."/>
        </authorList>
    </citation>
    <scope>NUCLEOTIDE SEQUENCE [LARGE SCALE GENOMIC DNA]</scope>
    <source>
        <strain evidence="10 11">DSM 24789</strain>
    </source>
</reference>
<evidence type="ECO:0000256" key="4">
    <source>
        <dbReference type="ARBA" id="ARBA00047942"/>
    </source>
</evidence>
<dbReference type="EMBL" id="VFPJ01000001">
    <property type="protein sequence ID" value="TQM42058.1"/>
    <property type="molecule type" value="Genomic_DNA"/>
</dbReference>
<dbReference type="InterPro" id="IPR050953">
    <property type="entry name" value="N4_N6_ade-DNA_methylase"/>
</dbReference>
<dbReference type="Gene3D" id="3.40.50.150">
    <property type="entry name" value="Vaccinia Virus protein VP39"/>
    <property type="match status" value="1"/>
</dbReference>
<dbReference type="PANTHER" id="PTHR33841:SF1">
    <property type="entry name" value="DNA METHYLTRANSFERASE A"/>
    <property type="match status" value="1"/>
</dbReference>
<feature type="domain" description="MmeI-like helicase spacer" evidence="6">
    <location>
        <begin position="179"/>
        <end position="257"/>
    </location>
</feature>
<evidence type="ECO:0000256" key="1">
    <source>
        <dbReference type="ARBA" id="ARBA00011900"/>
    </source>
</evidence>